<dbReference type="EMBL" id="JAGDYL010000020">
    <property type="protein sequence ID" value="MBO1805902.1"/>
    <property type="molecule type" value="Genomic_DNA"/>
</dbReference>
<name>A0A939LWV0_9MICO</name>
<keyword evidence="2" id="KW-1185">Reference proteome</keyword>
<accession>A0A939LWV0</accession>
<reference evidence="1" key="1">
    <citation type="submission" date="2021-03" db="EMBL/GenBank/DDBJ databases">
        <title>Leucobacter chromiisoli sp. nov., isolated from chromium-containing soil of chemical plant.</title>
        <authorList>
            <person name="Xu Z."/>
        </authorList>
    </citation>
    <scope>NUCLEOTIDE SEQUENCE</scope>
    <source>
        <strain evidence="1">A2</strain>
    </source>
</reference>
<evidence type="ECO:0000313" key="1">
    <source>
        <dbReference type="EMBL" id="MBO1805902.1"/>
    </source>
</evidence>
<proteinExistence type="predicted"/>
<dbReference type="RefSeq" id="WP_208046374.1">
    <property type="nucleotide sequence ID" value="NZ_JAGDYL010000020.1"/>
</dbReference>
<dbReference type="AlphaFoldDB" id="A0A939LWV0"/>
<gene>
    <name evidence="1" type="ORF">J4H91_11330</name>
</gene>
<comment type="caution">
    <text evidence="1">The sequence shown here is derived from an EMBL/GenBank/DDBJ whole genome shotgun (WGS) entry which is preliminary data.</text>
</comment>
<dbReference type="Proteomes" id="UP000664398">
    <property type="component" value="Unassembled WGS sequence"/>
</dbReference>
<protein>
    <submittedName>
        <fullName evidence="1">Uncharacterized protein</fullName>
    </submittedName>
</protein>
<sequence>MAELIKDADLRRSVGGDTPGAAIDAEALALAKAAAIAYVVRHHGALEAWPADYQLGALRLAAGLYRDKANPGTTDPFGNANVHRRATDIQIEQLLEVGRFARPRVG</sequence>
<organism evidence="1 2">
    <name type="scientific">Leucobacter ruminantium</name>
    <dbReference type="NCBI Taxonomy" id="1289170"/>
    <lineage>
        <taxon>Bacteria</taxon>
        <taxon>Bacillati</taxon>
        <taxon>Actinomycetota</taxon>
        <taxon>Actinomycetes</taxon>
        <taxon>Micrococcales</taxon>
        <taxon>Microbacteriaceae</taxon>
        <taxon>Leucobacter</taxon>
    </lineage>
</organism>
<evidence type="ECO:0000313" key="2">
    <source>
        <dbReference type="Proteomes" id="UP000664398"/>
    </source>
</evidence>